<dbReference type="InterPro" id="IPR047205">
    <property type="entry name" value="RMP1"/>
</dbReference>
<comment type="caution">
    <text evidence="3">The sequence shown here is derived from an EMBL/GenBank/DDBJ whole genome shotgun (WGS) entry which is preliminary data.</text>
</comment>
<organism evidence="3 4">
    <name type="scientific">Neodothiora populina</name>
    <dbReference type="NCBI Taxonomy" id="2781224"/>
    <lineage>
        <taxon>Eukaryota</taxon>
        <taxon>Fungi</taxon>
        <taxon>Dikarya</taxon>
        <taxon>Ascomycota</taxon>
        <taxon>Pezizomycotina</taxon>
        <taxon>Dothideomycetes</taxon>
        <taxon>Dothideomycetidae</taxon>
        <taxon>Dothideales</taxon>
        <taxon>Dothioraceae</taxon>
        <taxon>Neodothiora</taxon>
    </lineage>
</organism>
<feature type="region of interest" description="Disordered" evidence="1">
    <location>
        <begin position="1"/>
        <end position="23"/>
    </location>
</feature>
<feature type="compositionally biased region" description="Basic and acidic residues" evidence="1">
    <location>
        <begin position="291"/>
        <end position="307"/>
    </location>
</feature>
<keyword evidence="4" id="KW-1185">Reference proteome</keyword>
<evidence type="ECO:0000313" key="4">
    <source>
        <dbReference type="Proteomes" id="UP001562354"/>
    </source>
</evidence>
<dbReference type="Proteomes" id="UP001562354">
    <property type="component" value="Unassembled WGS sequence"/>
</dbReference>
<accession>A0ABR3PDZ5</accession>
<sequence length="349" mass="39107">MPMMASTISRLPSTNSSGPVPQLKISPQVQADLQHLSDLSHLLHHRNRNQHRRSAWYRHFSIFRRHVAILLSYLSVLAEQPTTHLGKHRKKVTDAKVQAQIQAELEFWRDVLMPKWHFAFSQVVADGRFAVIGVVLLAMLAQVARAVGLVGAYEAIGEEEVRRVLEQFAQEQWARDEKGRGAASAHDHDQGVRLRRNDDPEADEDFGEALKRTVSDDDDSTDNVGNAKALEREMRQGASSSCMAPEQDILSKSRDAMNPSRAHSSPPSTKDDLSGAFPSASSRDKKKVLKKRIEESETQKLTDRETEVGSLVKTDKKRKPKDRIPPSSSSKPVKKKKKKNAIDDLFSGL</sequence>
<feature type="compositionally biased region" description="Basic and acidic residues" evidence="1">
    <location>
        <begin position="175"/>
        <end position="199"/>
    </location>
</feature>
<gene>
    <name evidence="3" type="ORF">AAFC00_003380</name>
</gene>
<protein>
    <recommendedName>
        <fullName evidence="2">RNase MRP protein 1 RNA binding domain-containing protein</fullName>
    </recommendedName>
</protein>
<evidence type="ECO:0000256" key="1">
    <source>
        <dbReference type="SAM" id="MobiDB-lite"/>
    </source>
</evidence>
<dbReference type="GeneID" id="95977081"/>
<feature type="domain" description="RNase MRP protein 1 RNA binding" evidence="2">
    <location>
        <begin position="41"/>
        <end position="142"/>
    </location>
</feature>
<evidence type="ECO:0000259" key="2">
    <source>
        <dbReference type="Pfam" id="PF20945"/>
    </source>
</evidence>
<dbReference type="RefSeq" id="XP_069200652.1">
    <property type="nucleotide sequence ID" value="XM_069342842.1"/>
</dbReference>
<dbReference type="PANTHER" id="PTHR37792:SF1">
    <property type="entry name" value="RIBONUCLEASE MRP PROTEIN SUBUNIT RMP1"/>
    <property type="match status" value="1"/>
</dbReference>
<dbReference type="PANTHER" id="PTHR37792">
    <property type="entry name" value="RIBONUCLEASE MRP PROTEIN SUBUNIT RMP1"/>
    <property type="match status" value="1"/>
</dbReference>
<dbReference type="Pfam" id="PF20945">
    <property type="entry name" value="RMP1"/>
    <property type="match status" value="1"/>
</dbReference>
<reference evidence="3 4" key="1">
    <citation type="submission" date="2024-07" db="EMBL/GenBank/DDBJ databases">
        <title>Draft sequence of the Neodothiora populina.</title>
        <authorList>
            <person name="Drown D.D."/>
            <person name="Schuette U.S."/>
            <person name="Buechlein A.B."/>
            <person name="Rusch D.R."/>
            <person name="Winton L.W."/>
            <person name="Adams G.A."/>
        </authorList>
    </citation>
    <scope>NUCLEOTIDE SEQUENCE [LARGE SCALE GENOMIC DNA]</scope>
    <source>
        <strain evidence="3 4">CPC 39397</strain>
    </source>
</reference>
<dbReference type="EMBL" id="JBFMKM010000008">
    <property type="protein sequence ID" value="KAL1304377.1"/>
    <property type="molecule type" value="Genomic_DNA"/>
</dbReference>
<feature type="region of interest" description="Disordered" evidence="1">
    <location>
        <begin position="254"/>
        <end position="349"/>
    </location>
</feature>
<dbReference type="CDD" id="cd22573">
    <property type="entry name" value="RMP1_RBD"/>
    <property type="match status" value="1"/>
</dbReference>
<name>A0ABR3PDZ5_9PEZI</name>
<dbReference type="InterPro" id="IPR047204">
    <property type="entry name" value="RMP1_RBD"/>
</dbReference>
<evidence type="ECO:0000313" key="3">
    <source>
        <dbReference type="EMBL" id="KAL1304377.1"/>
    </source>
</evidence>
<feature type="region of interest" description="Disordered" evidence="1">
    <location>
        <begin position="175"/>
        <end position="203"/>
    </location>
</feature>
<proteinExistence type="predicted"/>